<evidence type="ECO:0000256" key="11">
    <source>
        <dbReference type="ARBA" id="ARBA00048679"/>
    </source>
</evidence>
<dbReference type="PANTHER" id="PTHR45723">
    <property type="entry name" value="SERINE/THREONINE-PROTEIN KINASE RIO1"/>
    <property type="match status" value="1"/>
</dbReference>
<dbReference type="GO" id="GO:0046872">
    <property type="term" value="F:metal ion binding"/>
    <property type="evidence" value="ECO:0007669"/>
    <property type="project" value="UniProtKB-KW"/>
</dbReference>
<dbReference type="InParanoid" id="T1G2D4"/>
<dbReference type="GeneID" id="20215232"/>
<dbReference type="OMA" id="EIRCAKV"/>
<comment type="similarity">
    <text evidence="1">Belongs to the protein kinase superfamily. RIO-type Ser/Thr kinase family.</text>
</comment>
<reference evidence="14" key="3">
    <citation type="submission" date="2015-06" db="UniProtKB">
        <authorList>
            <consortium name="EnsemblMetazoa"/>
        </authorList>
    </citation>
    <scope>IDENTIFICATION</scope>
</reference>
<dbReference type="InterPro" id="IPR018935">
    <property type="entry name" value="RIO_kinase_CS"/>
</dbReference>
<keyword evidence="9" id="KW-0460">Magnesium</keyword>
<evidence type="ECO:0000256" key="7">
    <source>
        <dbReference type="ARBA" id="ARBA00022777"/>
    </source>
</evidence>
<keyword evidence="8" id="KW-0067">ATP-binding</keyword>
<keyword evidence="3" id="KW-0723">Serine/threonine-protein kinase</keyword>
<reference evidence="15" key="1">
    <citation type="submission" date="2012-12" db="EMBL/GenBank/DDBJ databases">
        <authorList>
            <person name="Hellsten U."/>
            <person name="Grimwood J."/>
            <person name="Chapman J.A."/>
            <person name="Shapiro H."/>
            <person name="Aerts A."/>
            <person name="Otillar R.P."/>
            <person name="Terry A.Y."/>
            <person name="Boore J.L."/>
            <person name="Simakov O."/>
            <person name="Marletaz F."/>
            <person name="Cho S.-J."/>
            <person name="Edsinger-Gonzales E."/>
            <person name="Havlak P."/>
            <person name="Kuo D.-H."/>
            <person name="Larsson T."/>
            <person name="Lv J."/>
            <person name="Arendt D."/>
            <person name="Savage R."/>
            <person name="Osoegawa K."/>
            <person name="de Jong P."/>
            <person name="Lindberg D.R."/>
            <person name="Seaver E.C."/>
            <person name="Weisblat D.A."/>
            <person name="Putnam N.H."/>
            <person name="Grigoriev I.V."/>
            <person name="Rokhsar D.S."/>
        </authorList>
    </citation>
    <scope>NUCLEOTIDE SEQUENCE</scope>
</reference>
<dbReference type="InterPro" id="IPR000687">
    <property type="entry name" value="RIO_kinase"/>
</dbReference>
<dbReference type="KEGG" id="hro:HELRODRAFT_75979"/>
<evidence type="ECO:0000256" key="9">
    <source>
        <dbReference type="ARBA" id="ARBA00022842"/>
    </source>
</evidence>
<name>T1G2D4_HELRO</name>
<dbReference type="Gene3D" id="1.10.510.10">
    <property type="entry name" value="Transferase(Phosphotransferase) domain 1"/>
    <property type="match status" value="1"/>
</dbReference>
<keyword evidence="6" id="KW-0547">Nucleotide-binding</keyword>
<proteinExistence type="inferred from homology"/>
<gene>
    <name evidence="14" type="primary">20215232</name>
    <name evidence="13" type="ORF">HELRODRAFT_75979</name>
</gene>
<dbReference type="GO" id="GO:0004674">
    <property type="term" value="F:protein serine/threonine kinase activity"/>
    <property type="evidence" value="ECO:0000318"/>
    <property type="project" value="GO_Central"/>
</dbReference>
<dbReference type="Proteomes" id="UP000015101">
    <property type="component" value="Unassembled WGS sequence"/>
</dbReference>
<evidence type="ECO:0000313" key="15">
    <source>
        <dbReference type="Proteomes" id="UP000015101"/>
    </source>
</evidence>
<evidence type="ECO:0000256" key="5">
    <source>
        <dbReference type="ARBA" id="ARBA00022723"/>
    </source>
</evidence>
<dbReference type="AlphaFoldDB" id="T1G2D4"/>
<reference evidence="13 15" key="2">
    <citation type="journal article" date="2013" name="Nature">
        <title>Insights into bilaterian evolution from three spiralian genomes.</title>
        <authorList>
            <person name="Simakov O."/>
            <person name="Marletaz F."/>
            <person name="Cho S.J."/>
            <person name="Edsinger-Gonzales E."/>
            <person name="Havlak P."/>
            <person name="Hellsten U."/>
            <person name="Kuo D.H."/>
            <person name="Larsson T."/>
            <person name="Lv J."/>
            <person name="Arendt D."/>
            <person name="Savage R."/>
            <person name="Osoegawa K."/>
            <person name="de Jong P."/>
            <person name="Grimwood J."/>
            <person name="Chapman J.A."/>
            <person name="Shapiro H."/>
            <person name="Aerts A."/>
            <person name="Otillar R.P."/>
            <person name="Terry A.Y."/>
            <person name="Boore J.L."/>
            <person name="Grigoriev I.V."/>
            <person name="Lindberg D.R."/>
            <person name="Seaver E.C."/>
            <person name="Weisblat D.A."/>
            <person name="Putnam N.H."/>
            <person name="Rokhsar D.S."/>
        </authorList>
    </citation>
    <scope>NUCLEOTIDE SEQUENCE</scope>
</reference>
<dbReference type="Gene3D" id="3.30.200.20">
    <property type="entry name" value="Phosphorylase Kinase, domain 1"/>
    <property type="match status" value="1"/>
</dbReference>
<dbReference type="InterPro" id="IPR011009">
    <property type="entry name" value="Kinase-like_dom_sf"/>
</dbReference>
<dbReference type="GO" id="GO:0030490">
    <property type="term" value="P:maturation of SSU-rRNA"/>
    <property type="evidence" value="ECO:0000318"/>
    <property type="project" value="GO_Central"/>
</dbReference>
<dbReference type="EC" id="2.7.11.1" evidence="2"/>
<evidence type="ECO:0000259" key="12">
    <source>
        <dbReference type="SMART" id="SM00090"/>
    </source>
</evidence>
<keyword evidence="5" id="KW-0479">Metal-binding</keyword>
<dbReference type="RefSeq" id="XP_009014422.1">
    <property type="nucleotide sequence ID" value="XM_009016174.1"/>
</dbReference>
<evidence type="ECO:0000256" key="6">
    <source>
        <dbReference type="ARBA" id="ARBA00022741"/>
    </source>
</evidence>
<evidence type="ECO:0000256" key="10">
    <source>
        <dbReference type="ARBA" id="ARBA00047899"/>
    </source>
</evidence>
<sequence>KSRDKSDQATHEKVLDVRTKMILYKMFHKVFTKFDGCVSTGKEANVYHAISAKHEGGSLAIKIFKTVASEFRNRTQYMEGEFRFQNNTCTSNIRKLVPKWTEKEFRNLQRIYKAGIKCPEPILYLFYFDSIRPANRLKDEELTHDEYEKMYRDCVLLMRKMFQVCKLVHADLSEFNLLYVFFQNSLYVIDVSQSVEMDNENALKFLNMDVKNVTNYFRKQGVVTMSCRKLRNFVVGTEITDEDRYIDEAIQEACDRHDEDDDDLVSACVFIYWRCTVVLNYSLFLQMADQTEIPYQDADMCVKDLRRHAGQVVGFLIFISFIRSQ</sequence>
<dbReference type="SUPFAM" id="SSF56112">
    <property type="entry name" value="Protein kinase-like (PK-like)"/>
    <property type="match status" value="1"/>
</dbReference>
<dbReference type="eggNOG" id="KOG2270">
    <property type="taxonomic scope" value="Eukaryota"/>
</dbReference>
<dbReference type="EnsemblMetazoa" id="HelroT75979">
    <property type="protein sequence ID" value="HelroP75979"/>
    <property type="gene ID" value="HelroG75979"/>
</dbReference>
<dbReference type="SMART" id="SM00090">
    <property type="entry name" value="RIO"/>
    <property type="match status" value="1"/>
</dbReference>
<dbReference type="CTD" id="20215232"/>
<keyword evidence="7" id="KW-0418">Kinase</keyword>
<comment type="catalytic activity">
    <reaction evidence="11">
        <text>L-seryl-[protein] + ATP = O-phospho-L-seryl-[protein] + ADP + H(+)</text>
        <dbReference type="Rhea" id="RHEA:17989"/>
        <dbReference type="Rhea" id="RHEA-COMP:9863"/>
        <dbReference type="Rhea" id="RHEA-COMP:11604"/>
        <dbReference type="ChEBI" id="CHEBI:15378"/>
        <dbReference type="ChEBI" id="CHEBI:29999"/>
        <dbReference type="ChEBI" id="CHEBI:30616"/>
        <dbReference type="ChEBI" id="CHEBI:83421"/>
        <dbReference type="ChEBI" id="CHEBI:456216"/>
        <dbReference type="EC" id="2.7.11.1"/>
    </reaction>
</comment>
<evidence type="ECO:0000256" key="2">
    <source>
        <dbReference type="ARBA" id="ARBA00012513"/>
    </source>
</evidence>
<protein>
    <recommendedName>
        <fullName evidence="2">non-specific serine/threonine protein kinase</fullName>
        <ecNumber evidence="2">2.7.11.1</ecNumber>
    </recommendedName>
</protein>
<feature type="domain" description="RIO kinase" evidence="12">
    <location>
        <begin position="4"/>
        <end position="236"/>
    </location>
</feature>
<dbReference type="InterPro" id="IPR018934">
    <property type="entry name" value="RIO_dom"/>
</dbReference>
<dbReference type="PROSITE" id="PS01245">
    <property type="entry name" value="RIO1"/>
    <property type="match status" value="1"/>
</dbReference>
<dbReference type="EMBL" id="AMQM01003528">
    <property type="status" value="NOT_ANNOTATED_CDS"/>
    <property type="molecule type" value="Genomic_DNA"/>
</dbReference>
<evidence type="ECO:0000313" key="14">
    <source>
        <dbReference type="EnsemblMetazoa" id="HelroP75979"/>
    </source>
</evidence>
<dbReference type="STRING" id="6412.T1G2D4"/>
<evidence type="ECO:0000256" key="8">
    <source>
        <dbReference type="ARBA" id="ARBA00022840"/>
    </source>
</evidence>
<dbReference type="InterPro" id="IPR051272">
    <property type="entry name" value="RIO-type_Ser/Thr_kinase"/>
</dbReference>
<dbReference type="Pfam" id="PF01163">
    <property type="entry name" value="RIO1"/>
    <property type="match status" value="1"/>
</dbReference>
<evidence type="ECO:0000256" key="1">
    <source>
        <dbReference type="ARBA" id="ARBA00009196"/>
    </source>
</evidence>
<dbReference type="GO" id="GO:0030688">
    <property type="term" value="C:preribosome, small subunit precursor"/>
    <property type="evidence" value="ECO:0000318"/>
    <property type="project" value="GO_Central"/>
</dbReference>
<dbReference type="GO" id="GO:0005524">
    <property type="term" value="F:ATP binding"/>
    <property type="evidence" value="ECO:0007669"/>
    <property type="project" value="UniProtKB-KW"/>
</dbReference>
<evidence type="ECO:0000256" key="4">
    <source>
        <dbReference type="ARBA" id="ARBA00022679"/>
    </source>
</evidence>
<dbReference type="HOGENOM" id="CLU_018693_3_0_1"/>
<dbReference type="EMBL" id="KB096183">
    <property type="protein sequence ID" value="ESO07811.1"/>
    <property type="molecule type" value="Genomic_DNA"/>
</dbReference>
<comment type="catalytic activity">
    <reaction evidence="10">
        <text>L-threonyl-[protein] + ATP = O-phospho-L-threonyl-[protein] + ADP + H(+)</text>
        <dbReference type="Rhea" id="RHEA:46608"/>
        <dbReference type="Rhea" id="RHEA-COMP:11060"/>
        <dbReference type="Rhea" id="RHEA-COMP:11605"/>
        <dbReference type="ChEBI" id="CHEBI:15378"/>
        <dbReference type="ChEBI" id="CHEBI:30013"/>
        <dbReference type="ChEBI" id="CHEBI:30616"/>
        <dbReference type="ChEBI" id="CHEBI:61977"/>
        <dbReference type="ChEBI" id="CHEBI:456216"/>
        <dbReference type="EC" id="2.7.11.1"/>
    </reaction>
</comment>
<dbReference type="GO" id="GO:0005829">
    <property type="term" value="C:cytosol"/>
    <property type="evidence" value="ECO:0000318"/>
    <property type="project" value="GO_Central"/>
</dbReference>
<organism evidence="14 15">
    <name type="scientific">Helobdella robusta</name>
    <name type="common">Californian leech</name>
    <dbReference type="NCBI Taxonomy" id="6412"/>
    <lineage>
        <taxon>Eukaryota</taxon>
        <taxon>Metazoa</taxon>
        <taxon>Spiralia</taxon>
        <taxon>Lophotrochozoa</taxon>
        <taxon>Annelida</taxon>
        <taxon>Clitellata</taxon>
        <taxon>Hirudinea</taxon>
        <taxon>Rhynchobdellida</taxon>
        <taxon>Glossiphoniidae</taxon>
        <taxon>Helobdella</taxon>
    </lineage>
</organism>
<accession>T1G2D4</accession>
<dbReference type="OrthoDB" id="205248at2759"/>
<evidence type="ECO:0000256" key="3">
    <source>
        <dbReference type="ARBA" id="ARBA00022527"/>
    </source>
</evidence>
<keyword evidence="4" id="KW-0808">Transferase</keyword>
<keyword evidence="15" id="KW-1185">Reference proteome</keyword>
<evidence type="ECO:0000313" key="13">
    <source>
        <dbReference type="EMBL" id="ESO07811.1"/>
    </source>
</evidence>